<organism evidence="2 3">
    <name type="scientific">Frankia canadensis</name>
    <dbReference type="NCBI Taxonomy" id="1836972"/>
    <lineage>
        <taxon>Bacteria</taxon>
        <taxon>Bacillati</taxon>
        <taxon>Actinomycetota</taxon>
        <taxon>Actinomycetes</taxon>
        <taxon>Frankiales</taxon>
        <taxon>Frankiaceae</taxon>
        <taxon>Frankia</taxon>
    </lineage>
</organism>
<reference evidence="2 3" key="1">
    <citation type="submission" date="2017-06" db="EMBL/GenBank/DDBJ databases">
        <authorList>
            <person name="Kim H.J."/>
            <person name="Triplett B.A."/>
        </authorList>
    </citation>
    <scope>NUCLEOTIDE SEQUENCE [LARGE SCALE GENOMIC DNA]</scope>
    <source>
        <strain evidence="2">FRACA_ARgP5</strain>
    </source>
</reference>
<sequence>MVTSHDDAVSRYFAAWNAETDDEVRRAVAAAFTRDASYTDPVVDIAGHEEITATIIGVHKQFPGFEFRLSGSPDAHHHIARFSWELVSGADGSAPVAGFDVIALADDGRIRAVSGFLDRLPAA</sequence>
<dbReference type="Proteomes" id="UP000234331">
    <property type="component" value="Unassembled WGS sequence"/>
</dbReference>
<dbReference type="InterPro" id="IPR032710">
    <property type="entry name" value="NTF2-like_dom_sf"/>
</dbReference>
<gene>
    <name evidence="2" type="ORF">FRACA_3520004</name>
</gene>
<dbReference type="InterPro" id="IPR037401">
    <property type="entry name" value="SnoaL-like"/>
</dbReference>
<dbReference type="EMBL" id="FZMO01000282">
    <property type="protein sequence ID" value="SNQ49617.1"/>
    <property type="molecule type" value="Genomic_DNA"/>
</dbReference>
<dbReference type="AlphaFoldDB" id="A0A2I2KVC2"/>
<dbReference type="SUPFAM" id="SSF54427">
    <property type="entry name" value="NTF2-like"/>
    <property type="match status" value="1"/>
</dbReference>
<dbReference type="Pfam" id="PF12680">
    <property type="entry name" value="SnoaL_2"/>
    <property type="match status" value="1"/>
</dbReference>
<proteinExistence type="predicted"/>
<name>A0A2I2KVC2_9ACTN</name>
<evidence type="ECO:0000313" key="3">
    <source>
        <dbReference type="Proteomes" id="UP000234331"/>
    </source>
</evidence>
<accession>A0A2I2KVC2</accession>
<protein>
    <recommendedName>
        <fullName evidence="1">SnoaL-like domain-containing protein</fullName>
    </recommendedName>
</protein>
<evidence type="ECO:0000259" key="1">
    <source>
        <dbReference type="Pfam" id="PF12680"/>
    </source>
</evidence>
<keyword evidence="3" id="KW-1185">Reference proteome</keyword>
<evidence type="ECO:0000313" key="2">
    <source>
        <dbReference type="EMBL" id="SNQ49617.1"/>
    </source>
</evidence>
<dbReference type="Gene3D" id="3.10.450.50">
    <property type="match status" value="1"/>
</dbReference>
<feature type="domain" description="SnoaL-like" evidence="1">
    <location>
        <begin position="9"/>
        <end position="112"/>
    </location>
</feature>